<organism evidence="2 3">
    <name type="scientific">Smittium megazygosporum</name>
    <dbReference type="NCBI Taxonomy" id="133381"/>
    <lineage>
        <taxon>Eukaryota</taxon>
        <taxon>Fungi</taxon>
        <taxon>Fungi incertae sedis</taxon>
        <taxon>Zoopagomycota</taxon>
        <taxon>Kickxellomycotina</taxon>
        <taxon>Harpellomycetes</taxon>
        <taxon>Harpellales</taxon>
        <taxon>Legeriomycetaceae</taxon>
        <taxon>Smittium</taxon>
    </lineage>
</organism>
<reference evidence="2 3" key="1">
    <citation type="journal article" date="2018" name="MBio">
        <title>Comparative Genomics Reveals the Core Gene Toolbox for the Fungus-Insect Symbiosis.</title>
        <authorList>
            <person name="Wang Y."/>
            <person name="Stata M."/>
            <person name="Wang W."/>
            <person name="Stajich J.E."/>
            <person name="White M.M."/>
            <person name="Moncalvo J.M."/>
        </authorList>
    </citation>
    <scope>NUCLEOTIDE SEQUENCE [LARGE SCALE GENOMIC DNA]</scope>
    <source>
        <strain evidence="2 3">SC-DP-2</strain>
    </source>
</reference>
<proteinExistence type="predicted"/>
<feature type="compositionally biased region" description="Polar residues" evidence="1">
    <location>
        <begin position="12"/>
        <end position="57"/>
    </location>
</feature>
<comment type="caution">
    <text evidence="2">The sequence shown here is derived from an EMBL/GenBank/DDBJ whole genome shotgun (WGS) entry which is preliminary data.</text>
</comment>
<dbReference type="EMBL" id="MBFS01002974">
    <property type="protein sequence ID" value="PVU90261.1"/>
    <property type="molecule type" value="Genomic_DNA"/>
</dbReference>
<feature type="region of interest" description="Disordered" evidence="1">
    <location>
        <begin position="314"/>
        <end position="351"/>
    </location>
</feature>
<protein>
    <submittedName>
        <fullName evidence="2">Uncharacterized protein</fullName>
    </submittedName>
</protein>
<feature type="region of interest" description="Disordered" evidence="1">
    <location>
        <begin position="1"/>
        <end position="57"/>
    </location>
</feature>
<evidence type="ECO:0000256" key="1">
    <source>
        <dbReference type="SAM" id="MobiDB-lite"/>
    </source>
</evidence>
<name>A0A2T9YD54_9FUNG</name>
<gene>
    <name evidence="2" type="ORF">BB560_006213</name>
</gene>
<dbReference type="Proteomes" id="UP000245609">
    <property type="component" value="Unassembled WGS sequence"/>
</dbReference>
<evidence type="ECO:0000313" key="2">
    <source>
        <dbReference type="EMBL" id="PVU90261.1"/>
    </source>
</evidence>
<keyword evidence="3" id="KW-1185">Reference proteome</keyword>
<accession>A0A2T9YD54</accession>
<sequence length="587" mass="65981">MSSENILEGATKIQNPIASTSPKDTFTHATSDTLRSASHVSSGKPSTTPKNTNLSKRNTFLSNPVDKKFSFGKIFRARRKSNFTYCISCKKYTDNYMSCKKNHHYYQIQCSSTLPCYLTFKYSSVYKFCFGSKPKSSKSIYSQRKDSESKVDLDIYEFLAQNSPTEKARPSDKYYSSLRSNPVYHKQSQSDIFGKDANSEPNSKIEAIPKPSSKTESYDLIDTTLKEENINQILNTHNSKSVSKPKANASDSLSISLSNYFLDDPTLDLPSLTDNNNPFDIQKKQTFTSSSNLLSSSSFSSLKENLPAETTFLQNQPFPKITESNSNLPQNKSGTKSHPSNHNQNNLSSTPSKNSITIDINLLETISFFSPNSLFSLSSILNTYIDESQKKTLAEILSKLKPRTSSVTSSEYLDFLDDSLSQQLSKTNNLVSSDFFIRQDSLDTFPESKYGINTSPLDGDRERLASNLKNIRFKLLKLKQIQTPNPQCAFSNRKQSVPFSLNSRKSVKKNSRALKTIDVNTKLTFSDCYSLSSQDLLKKVSLDTSPHQRPKQGQISKKITIFESISSPNSSFFKENYSIVLKNKQSN</sequence>
<evidence type="ECO:0000313" key="3">
    <source>
        <dbReference type="Proteomes" id="UP000245609"/>
    </source>
</evidence>
<dbReference type="AlphaFoldDB" id="A0A2T9YD54"/>
<feature type="region of interest" description="Disordered" evidence="1">
    <location>
        <begin position="185"/>
        <end position="216"/>
    </location>
</feature>